<dbReference type="RefSeq" id="XP_046070607.1">
    <property type="nucleotide sequence ID" value="XM_046219092.1"/>
</dbReference>
<dbReference type="Proteomes" id="UP001201262">
    <property type="component" value="Unassembled WGS sequence"/>
</dbReference>
<dbReference type="InterPro" id="IPR056043">
    <property type="entry name" value="DUF7626"/>
</dbReference>
<sequence>MVRRRPPKKEIHLANRVKINDEMIIQCRQNPRFMPPYFSHERLSDTLYQGDLTLAVVDCLNNKVIPCDTKTADSDEEWNLEDNSPEFMSSNAENANPDGINNSTTSTTGRPQIGERVVVGCTPVGGKGKRVCAVEEMDEDDRLLFHLKLAKWTEREIHKKFGSENRINYSTKTIGTRFSRMRRFITQDNDKRLVKGDAVWFESEESLLPKAYAFATTEINKERRSLEKRKWDLVAEYIQRYEPVAMYSGEACRKHYEELRSGTAPMVPEKQKHPDLKTARLLATRKKQAAYINRLQKADRPKV</sequence>
<dbReference type="GeneID" id="70249379"/>
<gene>
    <name evidence="2" type="ORF">BGW36DRAFT_409043</name>
</gene>
<comment type="caution">
    <text evidence="2">The sequence shown here is derived from an EMBL/GenBank/DDBJ whole genome shotgun (WGS) entry which is preliminary data.</text>
</comment>
<name>A0AAD4KTA7_9EURO</name>
<reference evidence="2" key="1">
    <citation type="submission" date="2021-12" db="EMBL/GenBank/DDBJ databases">
        <title>Convergent genome expansion in fungi linked to evolution of root-endophyte symbiosis.</title>
        <authorList>
            <consortium name="DOE Joint Genome Institute"/>
            <person name="Ke Y.-H."/>
            <person name="Bonito G."/>
            <person name="Liao H.-L."/>
            <person name="Looney B."/>
            <person name="Rojas-Flechas A."/>
            <person name="Nash J."/>
            <person name="Hameed K."/>
            <person name="Schadt C."/>
            <person name="Martin F."/>
            <person name="Crous P.W."/>
            <person name="Miettinen O."/>
            <person name="Magnuson J.K."/>
            <person name="Labbe J."/>
            <person name="Jacobson D."/>
            <person name="Doktycz M.J."/>
            <person name="Veneault-Fourrey C."/>
            <person name="Kuo A."/>
            <person name="Mondo S."/>
            <person name="Calhoun S."/>
            <person name="Riley R."/>
            <person name="Ohm R."/>
            <person name="LaButti K."/>
            <person name="Andreopoulos B."/>
            <person name="Pangilinan J."/>
            <person name="Nolan M."/>
            <person name="Tritt A."/>
            <person name="Clum A."/>
            <person name="Lipzen A."/>
            <person name="Daum C."/>
            <person name="Barry K."/>
            <person name="Grigoriev I.V."/>
            <person name="Vilgalys R."/>
        </authorList>
    </citation>
    <scope>NUCLEOTIDE SEQUENCE</scope>
    <source>
        <strain evidence="2">PMI_201</strain>
    </source>
</reference>
<evidence type="ECO:0000313" key="3">
    <source>
        <dbReference type="Proteomes" id="UP001201262"/>
    </source>
</evidence>
<dbReference type="AlphaFoldDB" id="A0AAD4KTA7"/>
<protein>
    <recommendedName>
        <fullName evidence="1">DUF7626 domain-containing protein</fullName>
    </recommendedName>
</protein>
<evidence type="ECO:0000313" key="2">
    <source>
        <dbReference type="EMBL" id="KAH8695465.1"/>
    </source>
</evidence>
<keyword evidence="3" id="KW-1185">Reference proteome</keyword>
<organism evidence="2 3">
    <name type="scientific">Talaromyces proteolyticus</name>
    <dbReference type="NCBI Taxonomy" id="1131652"/>
    <lineage>
        <taxon>Eukaryota</taxon>
        <taxon>Fungi</taxon>
        <taxon>Dikarya</taxon>
        <taxon>Ascomycota</taxon>
        <taxon>Pezizomycotina</taxon>
        <taxon>Eurotiomycetes</taxon>
        <taxon>Eurotiomycetidae</taxon>
        <taxon>Eurotiales</taxon>
        <taxon>Trichocomaceae</taxon>
        <taxon>Talaromyces</taxon>
        <taxon>Talaromyces sect. Bacilispori</taxon>
    </lineage>
</organism>
<evidence type="ECO:0000259" key="1">
    <source>
        <dbReference type="Pfam" id="PF24625"/>
    </source>
</evidence>
<dbReference type="EMBL" id="JAJTJA010000008">
    <property type="protein sequence ID" value="KAH8695465.1"/>
    <property type="molecule type" value="Genomic_DNA"/>
</dbReference>
<feature type="domain" description="DUF7626" evidence="1">
    <location>
        <begin position="136"/>
        <end position="190"/>
    </location>
</feature>
<accession>A0AAD4KTA7</accession>
<dbReference type="Pfam" id="PF24625">
    <property type="entry name" value="DUF7626"/>
    <property type="match status" value="1"/>
</dbReference>
<proteinExistence type="predicted"/>